<dbReference type="Gene3D" id="1.10.238.20">
    <property type="entry name" value="Pheromone/general odorant binding protein domain"/>
    <property type="match status" value="1"/>
</dbReference>
<accession>A0A310SUL5</accession>
<name>A0A310SUL5_9HYME</name>
<dbReference type="CDD" id="cd23992">
    <property type="entry name" value="PBP_GOBP"/>
    <property type="match status" value="1"/>
</dbReference>
<dbReference type="GO" id="GO:0005549">
    <property type="term" value="F:odorant binding"/>
    <property type="evidence" value="ECO:0007669"/>
    <property type="project" value="InterPro"/>
</dbReference>
<evidence type="ECO:0000313" key="2">
    <source>
        <dbReference type="EMBL" id="OAD62529.1"/>
    </source>
</evidence>
<dbReference type="SMART" id="SM00708">
    <property type="entry name" value="PhBP"/>
    <property type="match status" value="1"/>
</dbReference>
<dbReference type="EMBL" id="KQ759862">
    <property type="protein sequence ID" value="OAD62529.1"/>
    <property type="molecule type" value="Genomic_DNA"/>
</dbReference>
<dbReference type="Proteomes" id="UP000250275">
    <property type="component" value="Unassembled WGS sequence"/>
</dbReference>
<keyword evidence="3" id="KW-1185">Reference proteome</keyword>
<protein>
    <submittedName>
        <fullName evidence="2">Pheromone-binding protein-related protein 6</fullName>
    </submittedName>
</protein>
<dbReference type="InterPro" id="IPR006170">
    <property type="entry name" value="PBP/GOBP"/>
</dbReference>
<dbReference type="SUPFAM" id="SSF47565">
    <property type="entry name" value="Insect pheromone/odorant-binding proteins"/>
    <property type="match status" value="1"/>
</dbReference>
<dbReference type="OrthoDB" id="5978988at2759"/>
<evidence type="ECO:0000313" key="3">
    <source>
        <dbReference type="Proteomes" id="UP000250275"/>
    </source>
</evidence>
<dbReference type="Pfam" id="PF01395">
    <property type="entry name" value="PBP_GOBP"/>
    <property type="match status" value="1"/>
</dbReference>
<dbReference type="AlphaFoldDB" id="A0A310SUL5"/>
<proteinExistence type="predicted"/>
<organism evidence="2 3">
    <name type="scientific">Eufriesea mexicana</name>
    <dbReference type="NCBI Taxonomy" id="516756"/>
    <lineage>
        <taxon>Eukaryota</taxon>
        <taxon>Metazoa</taxon>
        <taxon>Ecdysozoa</taxon>
        <taxon>Arthropoda</taxon>
        <taxon>Hexapoda</taxon>
        <taxon>Insecta</taxon>
        <taxon>Pterygota</taxon>
        <taxon>Neoptera</taxon>
        <taxon>Endopterygota</taxon>
        <taxon>Hymenoptera</taxon>
        <taxon>Apocrita</taxon>
        <taxon>Aculeata</taxon>
        <taxon>Apoidea</taxon>
        <taxon>Anthophila</taxon>
        <taxon>Apidae</taxon>
        <taxon>Eufriesea</taxon>
    </lineage>
</organism>
<feature type="region of interest" description="Disordered" evidence="1">
    <location>
        <begin position="299"/>
        <end position="325"/>
    </location>
</feature>
<feature type="compositionally biased region" description="Basic and acidic residues" evidence="1">
    <location>
        <begin position="299"/>
        <end position="313"/>
    </location>
</feature>
<dbReference type="InterPro" id="IPR036728">
    <property type="entry name" value="PBP_GOBP_sf"/>
</dbReference>
<reference evidence="2 3" key="1">
    <citation type="submission" date="2015-07" db="EMBL/GenBank/DDBJ databases">
        <title>The genome of Eufriesea mexicana.</title>
        <authorList>
            <person name="Pan H."/>
            <person name="Kapheim K."/>
        </authorList>
    </citation>
    <scope>NUCLEOTIDE SEQUENCE [LARGE SCALE GENOMIC DNA]</scope>
    <source>
        <strain evidence="2">0111107269</strain>
        <tissue evidence="2">Whole body</tissue>
    </source>
</reference>
<gene>
    <name evidence="2" type="ORF">WN48_06944</name>
</gene>
<sequence length="510" mass="56433">MLIAVRIRLIIESSPSFAKVNNAGFETGKYVRLQADYWPDRLGGRLDSERRSGGSESGPCRFAVEESTQGRNVILNEMSGHGALEGRDGNGRFSGRMGEPLQPRSEILIGKSLFSVSPRRGAGGLDVSGATLPANPETRAESLNRFADSNFRRKYSTRVFDKGDSSGKEEQIRLEGSSSVSSSLWIGRWIRMEKKKETSREDREARRWLPGLAELGAVAAAAAVTAAVAIDVPLTKQTNEYLQNAINTPYRRVHSGRSTCSRLFCSLPLQLAPRTRVPSSSPLDRPLLSDGEALRKERLFESSRMKSRMESRMESTTQSTASRKACSRCGLSKHARVGWPKNGIGINWDKASRVVSGATVSMFGSTLARVQEVKPSLHGNVNSGARQVGHCTCAASRNPAKFDRFREERRKPDWMPPEILDMAKEDKIRCMSEHGTTQEQINDVEKGTIPNDPSITCYMYCLLEAFSLVDDEGNLDEDMLMGVLPDNFQELANSILKTCLPTRMSFVTLN</sequence>
<evidence type="ECO:0000256" key="1">
    <source>
        <dbReference type="SAM" id="MobiDB-lite"/>
    </source>
</evidence>